<feature type="region of interest" description="Disordered" evidence="1">
    <location>
        <begin position="504"/>
        <end position="534"/>
    </location>
</feature>
<feature type="compositionally biased region" description="Low complexity" evidence="1">
    <location>
        <begin position="180"/>
        <end position="191"/>
    </location>
</feature>
<feature type="compositionally biased region" description="Low complexity" evidence="1">
    <location>
        <begin position="1"/>
        <end position="15"/>
    </location>
</feature>
<protein>
    <submittedName>
        <fullName evidence="3">Uncharacterized protein</fullName>
    </submittedName>
</protein>
<evidence type="ECO:0000313" key="3">
    <source>
        <dbReference type="EMBL" id="TBU34762.1"/>
    </source>
</evidence>
<feature type="region of interest" description="Disordered" evidence="1">
    <location>
        <begin position="396"/>
        <end position="421"/>
    </location>
</feature>
<feature type="compositionally biased region" description="Polar residues" evidence="1">
    <location>
        <begin position="516"/>
        <end position="528"/>
    </location>
</feature>
<evidence type="ECO:0000256" key="1">
    <source>
        <dbReference type="SAM" id="MobiDB-lite"/>
    </source>
</evidence>
<keyword evidence="2" id="KW-1133">Transmembrane helix</keyword>
<feature type="region of interest" description="Disordered" evidence="1">
    <location>
        <begin position="227"/>
        <end position="273"/>
    </location>
</feature>
<proteinExistence type="predicted"/>
<sequence>MAEAGPSSAQPVSPAATPPSSSPSPQRAARIHFPAERPANGADNSSYGSFQSLGLGPPPVLRKSTNQGGSLSSQQDDKRRRVKSVDASNGFDQSPSREIYAGPSSRRAVSFSRRAEQRGELMNRGVSTGITDNFSDEFDLSREDPGVLEDVQRALRMKARREARLRTQSTPLRVETHTDSASLSSVSAGSLPGQPISGPLHFQRQPRHSGESEIDFSPSVGVMPLHPIPSSSDGGATLDWTTPSLEDGRERRWSLSRGKRKSKEQASFSTNKAAAEKQEALYASKLEQIRATVQPQTHRKAEMVRDQLARKYALLAPKGKASPVNILEVARWYGKQDSKMRTSLDQRERVTWMKHIWEKHAPPPGGHSMWSPTALVMEEYVRSRASPHIMDTIPENGVMLPPSPPSFVDTRSPASSTYSWNTPRHSLEAAISRKRSSYDAQVSFGPHVDHSGGSMELDSRRSSDNYKSSRHEGGDSAHSSLYSIISRGASPNSSRKRLRDIGRRLTPRASDEALSSARNSISETSGHSASEDGAHFGHRKMATIRPHSRSASLHIQAPPASVSSPPLWANGTTRADTSDVPTTATQSSTVFPTPAETPRPEATPVPFRAPATLPRRGRRRSLPSSSDIFARERERHGRLADEQKEREEYEVKAQVLEDTLSQNYRMRHLLQRVCTSVREYDSVQAGLSAILGMPYFKIPPDVLDAFLHDPSAVTGKTRRALSWRAVEDIHERIMKQQQTLQAYLHSQLLDGDSITFPHKIFDEPLSNLMQILDKLACQREDLARKAEEVSVVLKQVKSVQAGVKKDYNEALAHTSLVYPELSQIAALEENYRNQYQKFWDIGLDALTLLLDTVTPFWRNYGKVIGEDVQEFLIIPWYRNEFTGEAKRYPIKQFPRRSLRHWVGLLFLSFLSFAVAILQTRAAWSLSAHINLPWIRNTGLRWTFIPIYVILLIIQWCAVLVELCILAAQAGIIIWWIGWFIKLVS</sequence>
<feature type="region of interest" description="Disordered" evidence="1">
    <location>
        <begin position="442"/>
        <end position="478"/>
    </location>
</feature>
<dbReference type="EMBL" id="ML143388">
    <property type="protein sequence ID" value="TBU34762.1"/>
    <property type="molecule type" value="Genomic_DNA"/>
</dbReference>
<feature type="compositionally biased region" description="Basic and acidic residues" evidence="1">
    <location>
        <begin position="457"/>
        <end position="475"/>
    </location>
</feature>
<feature type="region of interest" description="Disordered" evidence="1">
    <location>
        <begin position="546"/>
        <end position="645"/>
    </location>
</feature>
<organism evidence="3">
    <name type="scientific">Dichomitus squalens</name>
    <dbReference type="NCBI Taxonomy" id="114155"/>
    <lineage>
        <taxon>Eukaryota</taxon>
        <taxon>Fungi</taxon>
        <taxon>Dikarya</taxon>
        <taxon>Basidiomycota</taxon>
        <taxon>Agaricomycotina</taxon>
        <taxon>Agaricomycetes</taxon>
        <taxon>Polyporales</taxon>
        <taxon>Polyporaceae</taxon>
        <taxon>Dichomitus</taxon>
    </lineage>
</organism>
<gene>
    <name evidence="3" type="ORF">BD311DRAFT_682931</name>
</gene>
<feature type="compositionally biased region" description="Polar residues" evidence="1">
    <location>
        <begin position="42"/>
        <end position="52"/>
    </location>
</feature>
<feature type="compositionally biased region" description="Polar residues" evidence="1">
    <location>
        <begin position="229"/>
        <end position="244"/>
    </location>
</feature>
<evidence type="ECO:0000256" key="2">
    <source>
        <dbReference type="SAM" id="Phobius"/>
    </source>
</evidence>
<feature type="compositionally biased region" description="Polar residues" evidence="1">
    <location>
        <begin position="86"/>
        <end position="96"/>
    </location>
</feature>
<name>A0A4Q9N644_9APHY</name>
<reference evidence="3" key="1">
    <citation type="submission" date="2019-01" db="EMBL/GenBank/DDBJ databases">
        <title>Draft genome sequences of three monokaryotic isolates of the white-rot basidiomycete fungus Dichomitus squalens.</title>
        <authorList>
            <consortium name="DOE Joint Genome Institute"/>
            <person name="Lopez S.C."/>
            <person name="Andreopoulos B."/>
            <person name="Pangilinan J."/>
            <person name="Lipzen A."/>
            <person name="Riley R."/>
            <person name="Ahrendt S."/>
            <person name="Ng V."/>
            <person name="Barry K."/>
            <person name="Daum C."/>
            <person name="Grigoriev I.V."/>
            <person name="Hilden K.S."/>
            <person name="Makela M.R."/>
            <person name="de Vries R.P."/>
        </authorList>
    </citation>
    <scope>NUCLEOTIDE SEQUENCE [LARGE SCALE GENOMIC DNA]</scope>
    <source>
        <strain evidence="3">OM18370.1</strain>
    </source>
</reference>
<dbReference type="Proteomes" id="UP000292957">
    <property type="component" value="Unassembled WGS sequence"/>
</dbReference>
<feature type="compositionally biased region" description="Polar residues" evidence="1">
    <location>
        <begin position="412"/>
        <end position="421"/>
    </location>
</feature>
<feature type="compositionally biased region" description="Basic and acidic residues" evidence="1">
    <location>
        <begin position="629"/>
        <end position="645"/>
    </location>
</feature>
<feature type="transmembrane region" description="Helical" evidence="2">
    <location>
        <begin position="901"/>
        <end position="923"/>
    </location>
</feature>
<feature type="region of interest" description="Disordered" evidence="1">
    <location>
        <begin position="1"/>
        <end position="137"/>
    </location>
</feature>
<feature type="compositionally biased region" description="Polar residues" evidence="1">
    <location>
        <begin position="570"/>
        <end position="591"/>
    </location>
</feature>
<feature type="region of interest" description="Disordered" evidence="1">
    <location>
        <begin position="172"/>
        <end position="215"/>
    </location>
</feature>
<feature type="compositionally biased region" description="Polar residues" evidence="1">
    <location>
        <begin position="63"/>
        <end position="74"/>
    </location>
</feature>
<dbReference type="AlphaFoldDB" id="A0A4Q9N644"/>
<accession>A0A4Q9N644</accession>
<feature type="transmembrane region" description="Helical" evidence="2">
    <location>
        <begin position="944"/>
        <end position="977"/>
    </location>
</feature>
<keyword evidence="2" id="KW-0812">Transmembrane</keyword>
<dbReference type="OrthoDB" id="3190515at2759"/>
<keyword evidence="2" id="KW-0472">Membrane</keyword>